<dbReference type="Proteomes" id="UP000484381">
    <property type="component" value="Unassembled WGS sequence"/>
</dbReference>
<evidence type="ECO:0000313" key="3">
    <source>
        <dbReference type="EMBL" id="MPW23964.1"/>
    </source>
</evidence>
<keyword evidence="4" id="KW-1185">Reference proteome</keyword>
<comment type="caution">
    <text evidence="3">The sequence shown here is derived from an EMBL/GenBank/DDBJ whole genome shotgun (WGS) entry which is preliminary data.</text>
</comment>
<organism evidence="3 4">
    <name type="scientific">Paraburkholderia franconis</name>
    <dbReference type="NCBI Taxonomy" id="2654983"/>
    <lineage>
        <taxon>Bacteria</taxon>
        <taxon>Pseudomonadati</taxon>
        <taxon>Pseudomonadota</taxon>
        <taxon>Betaproteobacteria</taxon>
        <taxon>Burkholderiales</taxon>
        <taxon>Burkholderiaceae</taxon>
        <taxon>Paraburkholderia</taxon>
    </lineage>
</organism>
<protein>
    <submittedName>
        <fullName evidence="3">IS630 family transposase</fullName>
    </submittedName>
</protein>
<dbReference type="EMBL" id="WHNP01000162">
    <property type="protein sequence ID" value="MPW23964.1"/>
    <property type="molecule type" value="Genomic_DNA"/>
</dbReference>
<gene>
    <name evidence="1" type="ORF">GCT13_26745</name>
    <name evidence="2" type="ORF">GCT13_41060</name>
    <name evidence="3" type="ORF">GCT13_46685</name>
</gene>
<proteinExistence type="predicted"/>
<name>A0A7X1NL98_9BURK</name>
<dbReference type="EMBL" id="WHNP01000029">
    <property type="protein sequence ID" value="MPW20389.1"/>
    <property type="molecule type" value="Genomic_DNA"/>
</dbReference>
<evidence type="ECO:0000313" key="1">
    <source>
        <dbReference type="EMBL" id="MPW20389.1"/>
    </source>
</evidence>
<accession>A0A7X1NL98</accession>
<evidence type="ECO:0000313" key="2">
    <source>
        <dbReference type="EMBL" id="MPW23003.1"/>
    </source>
</evidence>
<dbReference type="AlphaFoldDB" id="A0A7X1NL98"/>
<sequence>MKRDGRSLAHNILEEMRMLALERMNDGEHPDAVSASFGMHRSWAYKLRAKARGRGRGVRALRSTQATGRPR</sequence>
<evidence type="ECO:0000313" key="4">
    <source>
        <dbReference type="Proteomes" id="UP000484381"/>
    </source>
</evidence>
<dbReference type="EMBL" id="WHNP01000087">
    <property type="protein sequence ID" value="MPW23003.1"/>
    <property type="molecule type" value="Genomic_DNA"/>
</dbReference>
<reference evidence="3 4" key="1">
    <citation type="submission" date="2019-10" db="EMBL/GenBank/DDBJ databases">
        <title>Paraburkholderia sp. isolated from nodules of Mimosa pudica from Brazilian Atlantic Forest soils.</title>
        <authorList>
            <person name="Paulitsch F."/>
            <person name="Hungria M."/>
            <person name="Dall'Agnol R."/>
        </authorList>
    </citation>
    <scope>NUCLEOTIDE SEQUENCE [LARGE SCALE GENOMIC DNA]</scope>
    <source>
        <strain evidence="3 4">CNPSo 3157</strain>
    </source>
</reference>
<feature type="non-terminal residue" evidence="3">
    <location>
        <position position="71"/>
    </location>
</feature>